<name>B7PCY2_IXOSC</name>
<sequence length="138" mass="15078">MEPEVPEAHQSDSTDSHGHNFKCKKALRVAKSENSVAVTDRVVARIHRNQAHTHSVRDLMDVVKSNEDSPTKKGQKVAEVVARVSLSQTKVHKRGIFPGLPIEAIERSVPLLTLTFVVGAFVLATVLLGRSGTVHEDV</sequence>
<feature type="region of interest" description="Disordered" evidence="1">
    <location>
        <begin position="1"/>
        <end position="20"/>
    </location>
</feature>
<accession>B7PCY2</accession>
<evidence type="ECO:0000313" key="2">
    <source>
        <dbReference type="EMBL" id="EEC04454.1"/>
    </source>
</evidence>
<reference evidence="3" key="2">
    <citation type="submission" date="2020-05" db="UniProtKB">
        <authorList>
            <consortium name="EnsemblMetazoa"/>
        </authorList>
    </citation>
    <scope>IDENTIFICATION</scope>
    <source>
        <strain evidence="3">wikel</strain>
    </source>
</reference>
<evidence type="ECO:0000256" key="1">
    <source>
        <dbReference type="SAM" id="MobiDB-lite"/>
    </source>
</evidence>
<dbReference type="VEuPathDB" id="VectorBase:ISCI002295"/>
<feature type="compositionally biased region" description="Basic and acidic residues" evidence="1">
    <location>
        <begin position="1"/>
        <end position="18"/>
    </location>
</feature>
<dbReference type="PaxDb" id="6945-B7PCY2"/>
<dbReference type="AlphaFoldDB" id="B7PCY2"/>
<dbReference type="EnsemblMetazoa" id="ISCW002295-RA">
    <property type="protein sequence ID" value="ISCW002295-PA"/>
    <property type="gene ID" value="ISCW002295"/>
</dbReference>
<evidence type="ECO:0000313" key="3">
    <source>
        <dbReference type="EnsemblMetazoa" id="ISCW002295-PA"/>
    </source>
</evidence>
<dbReference type="InParanoid" id="B7PCY2"/>
<dbReference type="VEuPathDB" id="VectorBase:ISCW002295"/>
<dbReference type="EMBL" id="ABJB010520410">
    <property type="status" value="NOT_ANNOTATED_CDS"/>
    <property type="molecule type" value="Genomic_DNA"/>
</dbReference>
<dbReference type="HOGENOM" id="CLU_1857480_0_0_1"/>
<proteinExistence type="predicted"/>
<organism>
    <name type="scientific">Ixodes scapularis</name>
    <name type="common">Black-legged tick</name>
    <name type="synonym">Deer tick</name>
    <dbReference type="NCBI Taxonomy" id="6945"/>
    <lineage>
        <taxon>Eukaryota</taxon>
        <taxon>Metazoa</taxon>
        <taxon>Ecdysozoa</taxon>
        <taxon>Arthropoda</taxon>
        <taxon>Chelicerata</taxon>
        <taxon>Arachnida</taxon>
        <taxon>Acari</taxon>
        <taxon>Parasitiformes</taxon>
        <taxon>Ixodida</taxon>
        <taxon>Ixodoidea</taxon>
        <taxon>Ixodidae</taxon>
        <taxon>Ixodinae</taxon>
        <taxon>Ixodes</taxon>
    </lineage>
</organism>
<dbReference type="Proteomes" id="UP000001555">
    <property type="component" value="Unassembled WGS sequence"/>
</dbReference>
<keyword evidence="4" id="KW-1185">Reference proteome</keyword>
<reference evidence="2 4" key="1">
    <citation type="submission" date="2008-03" db="EMBL/GenBank/DDBJ databases">
        <title>Annotation of Ixodes scapularis.</title>
        <authorList>
            <consortium name="Ixodes scapularis Genome Project Consortium"/>
            <person name="Caler E."/>
            <person name="Hannick L.I."/>
            <person name="Bidwell S."/>
            <person name="Joardar V."/>
            <person name="Thiagarajan M."/>
            <person name="Amedeo P."/>
            <person name="Galinsky K.J."/>
            <person name="Schobel S."/>
            <person name="Inman J."/>
            <person name="Hostetler J."/>
            <person name="Miller J."/>
            <person name="Hammond M."/>
            <person name="Megy K."/>
            <person name="Lawson D."/>
            <person name="Kodira C."/>
            <person name="Sutton G."/>
            <person name="Meyer J."/>
            <person name="Hill C.A."/>
            <person name="Birren B."/>
            <person name="Nene V."/>
            <person name="Collins F."/>
            <person name="Alarcon-Chaidez F."/>
            <person name="Wikel S."/>
            <person name="Strausberg R."/>
        </authorList>
    </citation>
    <scope>NUCLEOTIDE SEQUENCE [LARGE SCALE GENOMIC DNA]</scope>
    <source>
        <strain evidence="4">Wikel</strain>
        <strain evidence="2">Wikel colony</strain>
    </source>
</reference>
<evidence type="ECO:0000313" key="4">
    <source>
        <dbReference type="Proteomes" id="UP000001555"/>
    </source>
</evidence>
<gene>
    <name evidence="2" type="ORF">IscW_ISCW002295</name>
</gene>
<protein>
    <submittedName>
        <fullName evidence="2 3">Uncharacterized protein</fullName>
    </submittedName>
</protein>
<dbReference type="EMBL" id="DS686886">
    <property type="protein sequence ID" value="EEC04454.1"/>
    <property type="molecule type" value="Genomic_DNA"/>
</dbReference>